<dbReference type="Pfam" id="PF07717">
    <property type="entry name" value="OB_NTP_bind"/>
    <property type="match status" value="1"/>
</dbReference>
<organism evidence="8 9">
    <name type="scientific">Stylophora pistillata</name>
    <name type="common">Smooth cauliflower coral</name>
    <dbReference type="NCBI Taxonomy" id="50429"/>
    <lineage>
        <taxon>Eukaryota</taxon>
        <taxon>Metazoa</taxon>
        <taxon>Cnidaria</taxon>
        <taxon>Anthozoa</taxon>
        <taxon>Hexacorallia</taxon>
        <taxon>Scleractinia</taxon>
        <taxon>Astrocoeniina</taxon>
        <taxon>Pocilloporidae</taxon>
        <taxon>Stylophora</taxon>
    </lineage>
</organism>
<keyword evidence="5" id="KW-0508">mRNA splicing</keyword>
<evidence type="ECO:0000256" key="6">
    <source>
        <dbReference type="ARBA" id="ARBA00047984"/>
    </source>
</evidence>
<proteinExistence type="predicted"/>
<comment type="catalytic activity">
    <reaction evidence="6">
        <text>ATP + H2O = ADP + phosphate + H(+)</text>
        <dbReference type="Rhea" id="RHEA:13065"/>
        <dbReference type="ChEBI" id="CHEBI:15377"/>
        <dbReference type="ChEBI" id="CHEBI:15378"/>
        <dbReference type="ChEBI" id="CHEBI:30616"/>
        <dbReference type="ChEBI" id="CHEBI:43474"/>
        <dbReference type="ChEBI" id="CHEBI:456216"/>
        <dbReference type="EC" id="3.6.4.13"/>
    </reaction>
</comment>
<keyword evidence="3" id="KW-0378">Hydrolase</keyword>
<dbReference type="GO" id="GO:0003724">
    <property type="term" value="F:RNA helicase activity"/>
    <property type="evidence" value="ECO:0007669"/>
    <property type="project" value="UniProtKB-EC"/>
</dbReference>
<keyword evidence="4 8" id="KW-0347">Helicase</keyword>
<dbReference type="STRING" id="50429.A0A2B4RP23"/>
<dbReference type="InterPro" id="IPR011709">
    <property type="entry name" value="DEAD-box_helicase_OB_fold"/>
</dbReference>
<dbReference type="GO" id="GO:0016787">
    <property type="term" value="F:hydrolase activity"/>
    <property type="evidence" value="ECO:0007669"/>
    <property type="project" value="UniProtKB-KW"/>
</dbReference>
<dbReference type="GO" id="GO:0005681">
    <property type="term" value="C:spliceosomal complex"/>
    <property type="evidence" value="ECO:0007669"/>
    <property type="project" value="TreeGrafter"/>
</dbReference>
<evidence type="ECO:0000256" key="3">
    <source>
        <dbReference type="ARBA" id="ARBA00022801"/>
    </source>
</evidence>
<gene>
    <name evidence="8" type="primary">DHX15</name>
    <name evidence="8" type="ORF">AWC38_SpisGene17653</name>
</gene>
<dbReference type="OrthoDB" id="10253254at2759"/>
<dbReference type="GO" id="GO:0008380">
    <property type="term" value="P:RNA splicing"/>
    <property type="evidence" value="ECO:0007669"/>
    <property type="project" value="UniProtKB-KW"/>
</dbReference>
<evidence type="ECO:0000256" key="1">
    <source>
        <dbReference type="ARBA" id="ARBA00012552"/>
    </source>
</evidence>
<evidence type="ECO:0000313" key="8">
    <source>
        <dbReference type="EMBL" id="PFX17992.1"/>
    </source>
</evidence>
<dbReference type="PANTHER" id="PTHR18934:SF109">
    <property type="entry name" value="ATP-DEPENDENT RNA HELICASE DHX15 HOMOLOG"/>
    <property type="match status" value="1"/>
</dbReference>
<evidence type="ECO:0000259" key="7">
    <source>
        <dbReference type="Pfam" id="PF07717"/>
    </source>
</evidence>
<protein>
    <recommendedName>
        <fullName evidence="1">RNA helicase</fullName>
        <ecNumber evidence="1">3.6.4.13</ecNumber>
    </recommendedName>
</protein>
<keyword evidence="4 8" id="KW-0547">Nucleotide-binding</keyword>
<dbReference type="EC" id="3.6.4.13" evidence="1"/>
<evidence type="ECO:0000256" key="5">
    <source>
        <dbReference type="ARBA" id="ARBA00023187"/>
    </source>
</evidence>
<evidence type="ECO:0000256" key="2">
    <source>
        <dbReference type="ARBA" id="ARBA00022664"/>
    </source>
</evidence>
<evidence type="ECO:0000313" key="9">
    <source>
        <dbReference type="Proteomes" id="UP000225706"/>
    </source>
</evidence>
<comment type="caution">
    <text evidence="8">The sequence shown here is derived from an EMBL/GenBank/DDBJ whole genome shotgun (WGS) entry which is preliminary data.</text>
</comment>
<dbReference type="EMBL" id="LSMT01000437">
    <property type="protein sequence ID" value="PFX17992.1"/>
    <property type="molecule type" value="Genomic_DNA"/>
</dbReference>
<sequence length="182" mass="21824">MLSVPQVFMRPNEAKKAADEAKMKFAHIDGDHLTLLNVYHAYKQNHDDTQWCYDNFIQHRSLKSADNVRQQLTRIMDRFNLARRSTDFNSRDYYVNIRKALVTGFFMQVVQLHPSTCLDHKPEWVLYNEFVLTTKNYIRTCTDIKADWLVKIAPQYYDMRNFPMCEAKRVLERIIERLQKNR</sequence>
<dbReference type="AlphaFoldDB" id="A0A2B4RP23"/>
<dbReference type="PANTHER" id="PTHR18934">
    <property type="entry name" value="ATP-DEPENDENT RNA HELICASE"/>
    <property type="match status" value="1"/>
</dbReference>
<keyword evidence="4 8" id="KW-0067">ATP-binding</keyword>
<feature type="domain" description="DEAD-box helicase OB fold" evidence="7">
    <location>
        <begin position="107"/>
        <end position="156"/>
    </location>
</feature>
<dbReference type="GO" id="GO:0003723">
    <property type="term" value="F:RNA binding"/>
    <property type="evidence" value="ECO:0007669"/>
    <property type="project" value="TreeGrafter"/>
</dbReference>
<name>A0A2B4RP23_STYPI</name>
<keyword evidence="9" id="KW-1185">Reference proteome</keyword>
<evidence type="ECO:0000256" key="4">
    <source>
        <dbReference type="ARBA" id="ARBA00022806"/>
    </source>
</evidence>
<accession>A0A2B4RP23</accession>
<reference evidence="9" key="1">
    <citation type="journal article" date="2017" name="bioRxiv">
        <title>Comparative analysis of the genomes of Stylophora pistillata and Acropora digitifera provides evidence for extensive differences between species of corals.</title>
        <authorList>
            <person name="Voolstra C.R."/>
            <person name="Li Y."/>
            <person name="Liew Y.J."/>
            <person name="Baumgarten S."/>
            <person name="Zoccola D."/>
            <person name="Flot J.-F."/>
            <person name="Tambutte S."/>
            <person name="Allemand D."/>
            <person name="Aranda M."/>
        </authorList>
    </citation>
    <scope>NUCLEOTIDE SEQUENCE [LARGE SCALE GENOMIC DNA]</scope>
</reference>
<dbReference type="Proteomes" id="UP000225706">
    <property type="component" value="Unassembled WGS sequence"/>
</dbReference>
<dbReference type="GO" id="GO:0006397">
    <property type="term" value="P:mRNA processing"/>
    <property type="evidence" value="ECO:0007669"/>
    <property type="project" value="UniProtKB-KW"/>
</dbReference>
<keyword evidence="2" id="KW-0507">mRNA processing</keyword>